<evidence type="ECO:0000313" key="2">
    <source>
        <dbReference type="EMBL" id="TYH61324.1"/>
    </source>
</evidence>
<keyword evidence="1" id="KW-1133">Transmembrane helix</keyword>
<evidence type="ECO:0000313" key="3">
    <source>
        <dbReference type="Proteomes" id="UP000322667"/>
    </source>
</evidence>
<accession>A0A5D2K349</accession>
<name>A0A5D2K349_GOSTO</name>
<sequence>MEGKMSWTVADAVDYKGFPADRSKTGGWVPAALILGMLVASTSFYIGLCRSPNLPGPYQQNNPNNKLEAQLPQPINLAQHSETLIPLTLATYPPLAHLPTCAEHHHATVGHGHLQEAK</sequence>
<organism evidence="2 3">
    <name type="scientific">Gossypium tomentosum</name>
    <name type="common">Hawaiian cotton</name>
    <name type="synonym">Gossypium sandvicense</name>
    <dbReference type="NCBI Taxonomy" id="34277"/>
    <lineage>
        <taxon>Eukaryota</taxon>
        <taxon>Viridiplantae</taxon>
        <taxon>Streptophyta</taxon>
        <taxon>Embryophyta</taxon>
        <taxon>Tracheophyta</taxon>
        <taxon>Spermatophyta</taxon>
        <taxon>Magnoliopsida</taxon>
        <taxon>eudicotyledons</taxon>
        <taxon>Gunneridae</taxon>
        <taxon>Pentapetalae</taxon>
        <taxon>rosids</taxon>
        <taxon>malvids</taxon>
        <taxon>Malvales</taxon>
        <taxon>Malvaceae</taxon>
        <taxon>Malvoideae</taxon>
        <taxon>Gossypium</taxon>
    </lineage>
</organism>
<proteinExistence type="predicted"/>
<gene>
    <name evidence="2" type="ORF">ES332_D07G044000v1</name>
</gene>
<keyword evidence="1" id="KW-0812">Transmembrane</keyword>
<protein>
    <submittedName>
        <fullName evidence="2">Uncharacterized protein</fullName>
    </submittedName>
</protein>
<dbReference type="Proteomes" id="UP000322667">
    <property type="component" value="Chromosome D07"/>
</dbReference>
<dbReference type="AlphaFoldDB" id="A0A5D2K349"/>
<reference evidence="2 3" key="1">
    <citation type="submission" date="2019-07" db="EMBL/GenBank/DDBJ databases">
        <title>WGS assembly of Gossypium tomentosum.</title>
        <authorList>
            <person name="Chen Z.J."/>
            <person name="Sreedasyam A."/>
            <person name="Ando A."/>
            <person name="Song Q."/>
            <person name="De L."/>
            <person name="Hulse-Kemp A."/>
            <person name="Ding M."/>
            <person name="Ye W."/>
            <person name="Kirkbride R."/>
            <person name="Jenkins J."/>
            <person name="Plott C."/>
            <person name="Lovell J."/>
            <person name="Lin Y.-M."/>
            <person name="Vaughn R."/>
            <person name="Liu B."/>
            <person name="Li W."/>
            <person name="Simpson S."/>
            <person name="Scheffler B."/>
            <person name="Saski C."/>
            <person name="Grover C."/>
            <person name="Hu G."/>
            <person name="Conover J."/>
            <person name="Carlson J."/>
            <person name="Shu S."/>
            <person name="Boston L."/>
            <person name="Williams M."/>
            <person name="Peterson D."/>
            <person name="Mcgee K."/>
            <person name="Jones D."/>
            <person name="Wendel J."/>
            <person name="Stelly D."/>
            <person name="Grimwood J."/>
            <person name="Schmutz J."/>
        </authorList>
    </citation>
    <scope>NUCLEOTIDE SEQUENCE [LARGE SCALE GENOMIC DNA]</scope>
    <source>
        <strain evidence="2">7179.01</strain>
    </source>
</reference>
<keyword evidence="1" id="KW-0472">Membrane</keyword>
<feature type="transmembrane region" description="Helical" evidence="1">
    <location>
        <begin position="28"/>
        <end position="48"/>
    </location>
</feature>
<keyword evidence="3" id="KW-1185">Reference proteome</keyword>
<dbReference type="EMBL" id="CM017629">
    <property type="protein sequence ID" value="TYH61324.1"/>
    <property type="molecule type" value="Genomic_DNA"/>
</dbReference>
<evidence type="ECO:0000256" key="1">
    <source>
        <dbReference type="SAM" id="Phobius"/>
    </source>
</evidence>